<keyword evidence="6" id="KW-0472">Membrane</keyword>
<dbReference type="GO" id="GO:0016197">
    <property type="term" value="P:endosomal transport"/>
    <property type="evidence" value="ECO:0007669"/>
    <property type="project" value="TreeGrafter"/>
</dbReference>
<reference evidence="9" key="1">
    <citation type="submission" date="2022-03" db="EMBL/GenBank/DDBJ databases">
        <authorList>
            <person name="Martin C."/>
        </authorList>
    </citation>
    <scope>NUCLEOTIDE SEQUENCE</scope>
</reference>
<dbReference type="InterPro" id="IPR039591">
    <property type="entry name" value="AP5M1"/>
</dbReference>
<evidence type="ECO:0000256" key="4">
    <source>
        <dbReference type="ARBA" id="ARBA00022448"/>
    </source>
</evidence>
<dbReference type="Gene3D" id="2.60.40.1170">
    <property type="entry name" value="Mu homology domain, subdomain B"/>
    <property type="match status" value="2"/>
</dbReference>
<keyword evidence="5" id="KW-0653">Protein transport</keyword>
<dbReference type="PANTHER" id="PTHR16082">
    <property type="entry name" value="AP-5 COMPLEX SUBUNIT MU-1"/>
    <property type="match status" value="1"/>
</dbReference>
<dbReference type="GO" id="GO:0030119">
    <property type="term" value="C:AP-type membrane coat adaptor complex"/>
    <property type="evidence" value="ECO:0007669"/>
    <property type="project" value="TreeGrafter"/>
</dbReference>
<dbReference type="InterPro" id="IPR028565">
    <property type="entry name" value="MHD"/>
</dbReference>
<evidence type="ECO:0000256" key="7">
    <source>
        <dbReference type="ARBA" id="ARBA00029433"/>
    </source>
</evidence>
<evidence type="ECO:0000256" key="8">
    <source>
        <dbReference type="ARBA" id="ARBA00030827"/>
    </source>
</evidence>
<evidence type="ECO:0000313" key="10">
    <source>
        <dbReference type="Proteomes" id="UP000749559"/>
    </source>
</evidence>
<dbReference type="CDD" id="cd09256">
    <property type="entry name" value="AP_MuD_MHD"/>
    <property type="match status" value="1"/>
</dbReference>
<keyword evidence="4" id="KW-0813">Transport</keyword>
<proteinExistence type="inferred from homology"/>
<dbReference type="Pfam" id="PF00928">
    <property type="entry name" value="Adap_comp_sub"/>
    <property type="match status" value="1"/>
</dbReference>
<evidence type="ECO:0000256" key="1">
    <source>
        <dbReference type="ARBA" id="ARBA00005324"/>
    </source>
</evidence>
<name>A0A8J1ULP3_OWEFU</name>
<dbReference type="GO" id="GO:0005770">
    <property type="term" value="C:late endosome"/>
    <property type="evidence" value="ECO:0007669"/>
    <property type="project" value="TreeGrafter"/>
</dbReference>
<dbReference type="PROSITE" id="PS51072">
    <property type="entry name" value="MHD"/>
    <property type="match status" value="1"/>
</dbReference>
<comment type="subunit">
    <text evidence="2">Probably part of the adaptor protein complex 5 (AP-5) a tetramer composed of AP5B1, AP5M1, AP5S1 and AP5Z1.</text>
</comment>
<accession>A0A8J1ULP3</accession>
<dbReference type="FunFam" id="2.60.40.1170:FF:000013">
    <property type="entry name" value="AP-5 complex subunit mu-1 isoform X1"/>
    <property type="match status" value="1"/>
</dbReference>
<sequence length="489" mass="54002">MSLRSVWIVSLPGRTIGKVLFSKYFGTVERRAKIFDGEFYTSIPDHNAFYEALTSELGVTLNPLNKGSTRDSCGNIGQKPVFELTLKNNKKLWPLLVVEQYGVLFCCLPLVEDGCGSKPPLVKITGLSVGFSLLLGMADCIGPLNQPLAETSVKLAELHGYLHQAAPFGTPTMISPHVVKGTLLSRSTTSQSGQKHPAWKPVSHRGKSQLYLAITEQIRAVQYDRQDTPDAYTLTGSAVCKAELDGLIQDVSVNLQQRKDGVPLDHLVVHPFVSISDSQSIYSTDSPPSSRRLRFTPPLEMFTLCHYTVTSLPHLPIKGFYQMKLKDKDSVELLIQLKLMDNIKASFEYCELQIPFFNRGPMVHCDSTPSCGTTLMSPDKTILVWNIGHKFPSKSNEASLKASVKFGQPNVQAIKEETFCTGQNSYAQIYFKLVDYTGSGVQIDPKSVQVSPQTKHKLTIVQELVAADYKIWNSHGDALSGFSPIQNSA</sequence>
<gene>
    <name evidence="9" type="ORF">OFUS_LOCUS18066</name>
</gene>
<evidence type="ECO:0000256" key="5">
    <source>
        <dbReference type="ARBA" id="ARBA00022927"/>
    </source>
</evidence>
<dbReference type="InterPro" id="IPR036168">
    <property type="entry name" value="AP2_Mu_C_sf"/>
</dbReference>
<dbReference type="GO" id="GO:0005764">
    <property type="term" value="C:lysosome"/>
    <property type="evidence" value="ECO:0007669"/>
    <property type="project" value="TreeGrafter"/>
</dbReference>
<dbReference type="OrthoDB" id="1877176at2759"/>
<dbReference type="EMBL" id="CAIIXF020000008">
    <property type="protein sequence ID" value="CAH1793186.1"/>
    <property type="molecule type" value="Genomic_DNA"/>
</dbReference>
<keyword evidence="10" id="KW-1185">Reference proteome</keyword>
<dbReference type="PANTHER" id="PTHR16082:SF2">
    <property type="entry name" value="AP-5 COMPLEX SUBUNIT MU-1"/>
    <property type="match status" value="1"/>
</dbReference>
<dbReference type="GO" id="GO:0005829">
    <property type="term" value="C:cytosol"/>
    <property type="evidence" value="ECO:0007669"/>
    <property type="project" value="TreeGrafter"/>
</dbReference>
<evidence type="ECO:0000256" key="2">
    <source>
        <dbReference type="ARBA" id="ARBA00011174"/>
    </source>
</evidence>
<protein>
    <recommendedName>
        <fullName evidence="3">AP-5 complex subunit mu-1</fullName>
    </recommendedName>
    <alternativeName>
        <fullName evidence="8">Adaptor-related protein complex 5 subunit mu-1</fullName>
    </alternativeName>
</protein>
<dbReference type="GO" id="GO:0015031">
    <property type="term" value="P:protein transport"/>
    <property type="evidence" value="ECO:0007669"/>
    <property type="project" value="UniProtKB-KW"/>
</dbReference>
<evidence type="ECO:0000256" key="3">
    <source>
        <dbReference type="ARBA" id="ARBA00021851"/>
    </source>
</evidence>
<comment type="subcellular location">
    <subcellularLocation>
        <location evidence="7">Endomembrane system</location>
        <topology evidence="7">Peripheral membrane protein</topology>
        <orientation evidence="7">Cytoplasmic side</orientation>
    </subcellularLocation>
</comment>
<dbReference type="SUPFAM" id="SSF49447">
    <property type="entry name" value="Second domain of Mu2 adaptin subunit (ap50) of ap2 adaptor"/>
    <property type="match status" value="1"/>
</dbReference>
<dbReference type="AlphaFoldDB" id="A0A8J1ULP3"/>
<evidence type="ECO:0000313" key="9">
    <source>
        <dbReference type="EMBL" id="CAH1793186.1"/>
    </source>
</evidence>
<organism evidence="9 10">
    <name type="scientific">Owenia fusiformis</name>
    <name type="common">Polychaete worm</name>
    <dbReference type="NCBI Taxonomy" id="6347"/>
    <lineage>
        <taxon>Eukaryota</taxon>
        <taxon>Metazoa</taxon>
        <taxon>Spiralia</taxon>
        <taxon>Lophotrochozoa</taxon>
        <taxon>Annelida</taxon>
        <taxon>Polychaeta</taxon>
        <taxon>Sedentaria</taxon>
        <taxon>Canalipalpata</taxon>
        <taxon>Sabellida</taxon>
        <taxon>Oweniida</taxon>
        <taxon>Oweniidae</taxon>
        <taxon>Owenia</taxon>
    </lineage>
</organism>
<dbReference type="Proteomes" id="UP000749559">
    <property type="component" value="Unassembled WGS sequence"/>
</dbReference>
<evidence type="ECO:0000256" key="6">
    <source>
        <dbReference type="ARBA" id="ARBA00023136"/>
    </source>
</evidence>
<comment type="caution">
    <text evidence="9">The sequence shown here is derived from an EMBL/GenBank/DDBJ whole genome shotgun (WGS) entry which is preliminary data.</text>
</comment>
<comment type="similarity">
    <text evidence="1">Belongs to the adaptor complexes medium subunit family.</text>
</comment>